<keyword evidence="3" id="KW-1185">Reference proteome</keyword>
<dbReference type="STRING" id="364200.SAMN04488515_2552"/>
<feature type="transmembrane region" description="Helical" evidence="1">
    <location>
        <begin position="40"/>
        <end position="59"/>
    </location>
</feature>
<reference evidence="2 3" key="1">
    <citation type="submission" date="2016-10" db="EMBL/GenBank/DDBJ databases">
        <authorList>
            <person name="de Groot N.N."/>
        </authorList>
    </citation>
    <scope>NUCLEOTIDE SEQUENCE [LARGE SCALE GENOMIC DNA]</scope>
    <source>
        <strain evidence="2 3">DSM 17925</strain>
    </source>
</reference>
<dbReference type="Proteomes" id="UP000199167">
    <property type="component" value="Unassembled WGS sequence"/>
</dbReference>
<name>A0A1I0RE19_9RHOB</name>
<dbReference type="RefSeq" id="WP_131801606.1">
    <property type="nucleotide sequence ID" value="NZ_FOIZ01000002.1"/>
</dbReference>
<feature type="transmembrane region" description="Helical" evidence="1">
    <location>
        <begin position="65"/>
        <end position="88"/>
    </location>
</feature>
<proteinExistence type="predicted"/>
<evidence type="ECO:0000313" key="2">
    <source>
        <dbReference type="EMBL" id="SEW39088.1"/>
    </source>
</evidence>
<dbReference type="EMBL" id="FOIZ01000002">
    <property type="protein sequence ID" value="SEW39088.1"/>
    <property type="molecule type" value="Genomic_DNA"/>
</dbReference>
<keyword evidence="1" id="KW-0812">Transmembrane</keyword>
<evidence type="ECO:0000313" key="3">
    <source>
        <dbReference type="Proteomes" id="UP000199167"/>
    </source>
</evidence>
<sequence>MADRITIRFRADYPSARSAMAAADPIMETSGIWLLRKVQFWTLFGLAAFGAMAALNMVFGPVDGIGYLYVTVLGILAVAGLFAVTVLIERKAYDAFVKTSFAMTGQAEIDADSFSFVTAHSRWRTGWEDVIETFKTTNAVGIINPTGPIYIPAAAMDDPETVFRQMRKWHQTARGKTI</sequence>
<evidence type="ECO:0008006" key="4">
    <source>
        <dbReference type="Google" id="ProtNLM"/>
    </source>
</evidence>
<evidence type="ECO:0000256" key="1">
    <source>
        <dbReference type="SAM" id="Phobius"/>
    </source>
</evidence>
<organism evidence="2 3">
    <name type="scientific">Cognatiyoonia koreensis</name>
    <dbReference type="NCBI Taxonomy" id="364200"/>
    <lineage>
        <taxon>Bacteria</taxon>
        <taxon>Pseudomonadati</taxon>
        <taxon>Pseudomonadota</taxon>
        <taxon>Alphaproteobacteria</taxon>
        <taxon>Rhodobacterales</taxon>
        <taxon>Paracoccaceae</taxon>
        <taxon>Cognatiyoonia</taxon>
    </lineage>
</organism>
<accession>A0A1I0RE19</accession>
<protein>
    <recommendedName>
        <fullName evidence="4">YcxB-like protein</fullName>
    </recommendedName>
</protein>
<keyword evidence="1" id="KW-1133">Transmembrane helix</keyword>
<gene>
    <name evidence="2" type="ORF">SAMN04488515_2552</name>
</gene>
<dbReference type="AlphaFoldDB" id="A0A1I0RE19"/>
<keyword evidence="1" id="KW-0472">Membrane</keyword>